<proteinExistence type="predicted"/>
<evidence type="ECO:0000313" key="4">
    <source>
        <dbReference type="Ensembl" id="ENSHHUP00000018076.1"/>
    </source>
</evidence>
<evidence type="ECO:0000256" key="1">
    <source>
        <dbReference type="ARBA" id="ARBA00023157"/>
    </source>
</evidence>
<reference evidence="4" key="2">
    <citation type="submission" date="2025-08" db="UniProtKB">
        <authorList>
            <consortium name="Ensembl"/>
        </authorList>
    </citation>
    <scope>IDENTIFICATION</scope>
</reference>
<feature type="region of interest" description="Disordered" evidence="2">
    <location>
        <begin position="1"/>
        <end position="28"/>
    </location>
</feature>
<dbReference type="Ensembl" id="ENSHHUT00000018731.1">
    <property type="protein sequence ID" value="ENSHHUP00000018076.1"/>
    <property type="gene ID" value="ENSHHUG00000011264.1"/>
</dbReference>
<dbReference type="GeneTree" id="ENSGT00390000007683"/>
<dbReference type="PROSITE" id="PS51808">
    <property type="entry name" value="CHCH"/>
    <property type="match status" value="1"/>
</dbReference>
<keyword evidence="1" id="KW-1015">Disulfide bond</keyword>
<dbReference type="Pfam" id="PF06747">
    <property type="entry name" value="CHCH"/>
    <property type="match status" value="1"/>
</dbReference>
<dbReference type="GO" id="GO:0005761">
    <property type="term" value="C:mitochondrial ribosome"/>
    <property type="evidence" value="ECO:0007669"/>
    <property type="project" value="InterPro"/>
</dbReference>
<evidence type="ECO:0000256" key="2">
    <source>
        <dbReference type="SAM" id="MobiDB-lite"/>
    </source>
</evidence>
<dbReference type="InterPro" id="IPR009069">
    <property type="entry name" value="Cys_alpha_HP_mot_SF"/>
</dbReference>
<evidence type="ECO:0000259" key="3">
    <source>
        <dbReference type="Pfam" id="PF06747"/>
    </source>
</evidence>
<reference evidence="4" key="3">
    <citation type="submission" date="2025-09" db="UniProtKB">
        <authorList>
            <consortium name="Ensembl"/>
        </authorList>
    </citation>
    <scope>IDENTIFICATION</scope>
</reference>
<dbReference type="GO" id="GO:0003723">
    <property type="term" value="F:RNA binding"/>
    <property type="evidence" value="ECO:0007669"/>
    <property type="project" value="TreeGrafter"/>
</dbReference>
<dbReference type="PANTHER" id="PTHR31278:SF2">
    <property type="entry name" value="SMALL RIBOSOMAL SUBUNIT PROTEIN MS37"/>
    <property type="match status" value="1"/>
</dbReference>
<keyword evidence="5" id="KW-1185">Reference proteome</keyword>
<dbReference type="InterPro" id="IPR010625">
    <property type="entry name" value="CHCH"/>
</dbReference>
<dbReference type="GO" id="GO:0005654">
    <property type="term" value="C:nucleoplasm"/>
    <property type="evidence" value="ECO:0007669"/>
    <property type="project" value="TreeGrafter"/>
</dbReference>
<name>A0A4W5L0V3_9TELE</name>
<dbReference type="SUPFAM" id="SSF47072">
    <property type="entry name" value="Cysteine alpha-hairpin motif"/>
    <property type="match status" value="1"/>
</dbReference>
<dbReference type="PANTHER" id="PTHR31278">
    <property type="entry name" value="CHCHD1"/>
    <property type="match status" value="1"/>
</dbReference>
<feature type="domain" description="CHCH" evidence="3">
    <location>
        <begin position="50"/>
        <end position="84"/>
    </location>
</feature>
<reference evidence="5" key="1">
    <citation type="submission" date="2018-06" db="EMBL/GenBank/DDBJ databases">
        <title>Genome assembly of Danube salmon.</title>
        <authorList>
            <person name="Macqueen D.J."/>
            <person name="Gundappa M.K."/>
        </authorList>
    </citation>
    <scope>NUCLEOTIDE SEQUENCE [LARGE SCALE GENOMIC DNA]</scope>
</reference>
<evidence type="ECO:0000313" key="5">
    <source>
        <dbReference type="Proteomes" id="UP000314982"/>
    </source>
</evidence>
<dbReference type="Proteomes" id="UP000314982">
    <property type="component" value="Unassembled WGS sequence"/>
</dbReference>
<dbReference type="AlphaFoldDB" id="A0A4W5L0V3"/>
<accession>A0A4W5L0V3</accession>
<dbReference type="GO" id="GO:0032543">
    <property type="term" value="P:mitochondrial translation"/>
    <property type="evidence" value="ECO:0007669"/>
    <property type="project" value="InterPro"/>
</dbReference>
<dbReference type="STRING" id="62062.ENSHHUP00000018076"/>
<organism evidence="4 5">
    <name type="scientific">Hucho hucho</name>
    <name type="common">huchen</name>
    <dbReference type="NCBI Taxonomy" id="62062"/>
    <lineage>
        <taxon>Eukaryota</taxon>
        <taxon>Metazoa</taxon>
        <taxon>Chordata</taxon>
        <taxon>Craniata</taxon>
        <taxon>Vertebrata</taxon>
        <taxon>Euteleostomi</taxon>
        <taxon>Actinopterygii</taxon>
        <taxon>Neopterygii</taxon>
        <taxon>Teleostei</taxon>
        <taxon>Protacanthopterygii</taxon>
        <taxon>Salmoniformes</taxon>
        <taxon>Salmonidae</taxon>
        <taxon>Salmoninae</taxon>
        <taxon>Hucho</taxon>
    </lineage>
</organism>
<dbReference type="InterPro" id="IPR033620">
    <property type="entry name" value="Ribosomal_mS37_met"/>
</dbReference>
<protein>
    <submittedName>
        <fullName evidence="4">Coiled-coil-helix-coiled-coil-helix domain containing 1</fullName>
    </submittedName>
</protein>
<sequence>MAMQGGTALQEKVSRMLSRKQKKPVLKPNKPLVLKDEVANRKIKKGEATCVTEMSMMMACWKQNNFVDTLCSNEMQSFYKCVEKAQIAVKDKSEQQTIGQSGRLQPKQATTLLKRYPNLHIEV</sequence>